<evidence type="ECO:0000256" key="1">
    <source>
        <dbReference type="SAM" id="MobiDB-lite"/>
    </source>
</evidence>
<evidence type="ECO:0000313" key="3">
    <source>
        <dbReference type="Proteomes" id="UP000015354"/>
    </source>
</evidence>
<comment type="caution">
    <text evidence="2">The sequence shown here is derived from an EMBL/GenBank/DDBJ whole genome shotgun (WGS) entry which is preliminary data.</text>
</comment>
<dbReference type="EMBL" id="ATMH01011947">
    <property type="protein sequence ID" value="EPY15578.1"/>
    <property type="molecule type" value="Genomic_DNA"/>
</dbReference>
<proteinExistence type="predicted"/>
<feature type="region of interest" description="Disordered" evidence="1">
    <location>
        <begin position="150"/>
        <end position="201"/>
    </location>
</feature>
<gene>
    <name evidence="2" type="ORF">STCU_11918</name>
</gene>
<dbReference type="AlphaFoldDB" id="S9TGX8"/>
<accession>S9TGX8</accession>
<name>S9TGX8_9TRYP</name>
<keyword evidence="3" id="KW-1185">Reference proteome</keyword>
<evidence type="ECO:0000313" key="2">
    <source>
        <dbReference type="EMBL" id="EPY15578.1"/>
    </source>
</evidence>
<feature type="region of interest" description="Disordered" evidence="1">
    <location>
        <begin position="220"/>
        <end position="241"/>
    </location>
</feature>
<organism evidence="2 3">
    <name type="scientific">Strigomonas culicis</name>
    <dbReference type="NCBI Taxonomy" id="28005"/>
    <lineage>
        <taxon>Eukaryota</taxon>
        <taxon>Discoba</taxon>
        <taxon>Euglenozoa</taxon>
        <taxon>Kinetoplastea</taxon>
        <taxon>Metakinetoplastina</taxon>
        <taxon>Trypanosomatida</taxon>
        <taxon>Trypanosomatidae</taxon>
        <taxon>Strigomonadinae</taxon>
        <taxon>Strigomonas</taxon>
    </lineage>
</organism>
<reference evidence="2 3" key="1">
    <citation type="journal article" date="2013" name="PLoS ONE">
        <title>Predicting the Proteins of Angomonas deanei, Strigomonas culicis and Their Respective Endosymbionts Reveals New Aspects of the Trypanosomatidae Family.</title>
        <authorList>
            <person name="Motta M.C."/>
            <person name="Martins A.C."/>
            <person name="de Souza S.S."/>
            <person name="Catta-Preta C.M."/>
            <person name="Silva R."/>
            <person name="Klein C.C."/>
            <person name="de Almeida L.G."/>
            <person name="de Lima Cunha O."/>
            <person name="Ciapina L.P."/>
            <person name="Brocchi M."/>
            <person name="Colabardini A.C."/>
            <person name="de Araujo Lima B."/>
            <person name="Machado C.R."/>
            <person name="de Almeida Soares C.M."/>
            <person name="Probst C.M."/>
            <person name="de Menezes C.B."/>
            <person name="Thompson C.E."/>
            <person name="Bartholomeu D.C."/>
            <person name="Gradia D.F."/>
            <person name="Pavoni D.P."/>
            <person name="Grisard E.C."/>
            <person name="Fantinatti-Garboggini F."/>
            <person name="Marchini F.K."/>
            <person name="Rodrigues-Luiz G.F."/>
            <person name="Wagner G."/>
            <person name="Goldman G.H."/>
            <person name="Fietto J.L."/>
            <person name="Elias M.C."/>
            <person name="Goldman M.H."/>
            <person name="Sagot M.F."/>
            <person name="Pereira M."/>
            <person name="Stoco P.H."/>
            <person name="de Mendonca-Neto R.P."/>
            <person name="Teixeira S.M."/>
            <person name="Maciel T.E."/>
            <person name="de Oliveira Mendes T.A."/>
            <person name="Urmenyi T.P."/>
            <person name="de Souza W."/>
            <person name="Schenkman S."/>
            <person name="de Vasconcelos A.T."/>
        </authorList>
    </citation>
    <scope>NUCLEOTIDE SEQUENCE [LARGE SCALE GENOMIC DNA]</scope>
</reference>
<sequence length="316" mass="34205">MRSATRTRASQPQLAAPTLPPLPQKGERRRAHRRNTLQSSTAACGDPCSYTSASGRSTGKRTAPVNAKHPRAPSVKGWRGNPESYMRRLSQSSYYGGSVQRQGNADGALAQIAALEAEDDKNVNEETESEAAMPVVSCVRDGAWSCVRPQEIGARRTEPSATDTQGEDMATGNPFEPRGRRGSQPPSQPQEQEHGPMDSTTAAWSAPDVVAATAAVTHVTAPQQHRFIPAPPPRRKSSVRGTVSFQRQSFLSRKRSGAIGLPCDEAGVRAVDGDSEPAACEGYTMCRTPRLFPRHKEKYKRCKPTPLSVDMLLSES</sequence>
<feature type="region of interest" description="Disordered" evidence="1">
    <location>
        <begin position="1"/>
        <end position="82"/>
    </location>
</feature>
<dbReference type="Proteomes" id="UP000015354">
    <property type="component" value="Unassembled WGS sequence"/>
</dbReference>
<protein>
    <submittedName>
        <fullName evidence="2">Uncharacterized protein</fullName>
    </submittedName>
</protein>